<dbReference type="InterPro" id="IPR036010">
    <property type="entry name" value="2Fe-2S_ferredoxin-like_sf"/>
</dbReference>
<proteinExistence type="predicted"/>
<dbReference type="InterPro" id="IPR036991">
    <property type="entry name" value="Fe_hydrogenase_ssu_sf"/>
</dbReference>
<dbReference type="InterPro" id="IPR004108">
    <property type="entry name" value="Fe_hydrogenase_lsu_C"/>
</dbReference>
<sequence>MGTTETVRLTVDGRPMEARAGQTLLSALRAAGYEIPTLCHLEGLPPFGGCRLCVVELAGSGRLVTACTQTVAEGMEIQTSSPAVREARRQVLELLLADHPQACLSCARSDDCELRVLAARWGARVGAYVGARRKAQDEAPDVSSEVIVRDPGKCILCGRCVRVCQEVQGIGAVDFVGRGFDVTVAPGFGASLAESGCVYCGQCVLRCPVGALYEQDHVERVWQALHDPSTRVVAQIAPAVRVSVGEAFGTAPGAPLTGQIVAALRWLGFDYVFDTNFGADLTVMEEAAELLRRLSGTGPREPLPLLTSCCPAWVKYLEHYFPERLAHLSTCRSPHEMVGAVVKQHFAARAGIDPERLFVVSIMPCTAKKFEARREELGGAVDAVLTTREFIRMLRQAGLDVTRLAPEPMDPLLGQSTGAAVIFGGSGGVAQAALRTAYHMATGQDLTPDALEWTELGAGGGIRRLDVALGDRVLRCAIVDGLRAARALLESPEFERLDFVEVMACPGGCVGGGGQPRPAAGEAGSVEARLARASALAGIDRASPLRCAHHNPEVQALYAEWLGSPGSERSHRVLHTHYRPRAVPVAKAG</sequence>
<evidence type="ECO:0000259" key="5">
    <source>
        <dbReference type="PROSITE" id="PS51085"/>
    </source>
</evidence>
<evidence type="ECO:0000259" key="6">
    <source>
        <dbReference type="PROSITE" id="PS51379"/>
    </source>
</evidence>
<evidence type="ECO:0000313" key="9">
    <source>
        <dbReference type="Proteomes" id="UP001333102"/>
    </source>
</evidence>
<reference evidence="9" key="1">
    <citation type="submission" date="2023-12" db="EMBL/GenBank/DDBJ databases">
        <title>Novel isolates from deep terrestrial aquifers shed light on the physiology and ecology of the class Limnochordia.</title>
        <authorList>
            <person name="Karnachuk O.V."/>
            <person name="Lukina A.P."/>
            <person name="Avakyan M.R."/>
            <person name="Kadnikov V."/>
            <person name="Begmatov S."/>
            <person name="Beletsky A.V."/>
            <person name="Mardanov A.V."/>
            <person name="Ravin N.V."/>
        </authorList>
    </citation>
    <scope>NUCLEOTIDE SEQUENCE [LARGE SCALE GENOMIC DNA]</scope>
    <source>
        <strain evidence="9">LN</strain>
    </source>
</reference>
<accession>A0ABZ1BNP1</accession>
<organism evidence="8 9">
    <name type="scientific">Geochorda subterranea</name>
    <dbReference type="NCBI Taxonomy" id="3109564"/>
    <lineage>
        <taxon>Bacteria</taxon>
        <taxon>Bacillati</taxon>
        <taxon>Bacillota</taxon>
        <taxon>Limnochordia</taxon>
        <taxon>Limnochordales</taxon>
        <taxon>Geochordaceae</taxon>
        <taxon>Geochorda</taxon>
    </lineage>
</organism>
<evidence type="ECO:0000256" key="4">
    <source>
        <dbReference type="ARBA" id="ARBA00023014"/>
    </source>
</evidence>
<dbReference type="Gene3D" id="3.10.20.740">
    <property type="match status" value="1"/>
</dbReference>
<dbReference type="InterPro" id="IPR017900">
    <property type="entry name" value="4Fe4S_Fe_S_CS"/>
</dbReference>
<dbReference type="NCBIfam" id="TIGR02512">
    <property type="entry name" value="FeFe_hydrog_A"/>
    <property type="match status" value="1"/>
</dbReference>
<dbReference type="Proteomes" id="UP001333102">
    <property type="component" value="Chromosome"/>
</dbReference>
<dbReference type="SUPFAM" id="SSF53920">
    <property type="entry name" value="Fe-only hydrogenase"/>
    <property type="match status" value="1"/>
</dbReference>
<dbReference type="PROSITE" id="PS00198">
    <property type="entry name" value="4FE4S_FER_1"/>
    <property type="match status" value="1"/>
</dbReference>
<evidence type="ECO:0000256" key="2">
    <source>
        <dbReference type="ARBA" id="ARBA00022723"/>
    </source>
</evidence>
<dbReference type="SMART" id="SM00902">
    <property type="entry name" value="Fe_hyd_SSU"/>
    <property type="match status" value="1"/>
</dbReference>
<keyword evidence="9" id="KW-1185">Reference proteome</keyword>
<dbReference type="SUPFAM" id="SSF54862">
    <property type="entry name" value="4Fe-4S ferredoxins"/>
    <property type="match status" value="1"/>
</dbReference>
<dbReference type="InterPro" id="IPR050340">
    <property type="entry name" value="Cytosolic_Fe-S_CAF"/>
</dbReference>
<name>A0ABZ1BNP1_9FIRM</name>
<dbReference type="PROSITE" id="PS51839">
    <property type="entry name" value="4FE4S_HC3"/>
    <property type="match status" value="1"/>
</dbReference>
<dbReference type="PROSITE" id="PS51085">
    <property type="entry name" value="2FE2S_FER_2"/>
    <property type="match status" value="1"/>
</dbReference>
<dbReference type="Gene3D" id="3.30.70.20">
    <property type="match status" value="1"/>
</dbReference>
<feature type="domain" description="4Fe-4S ferredoxin-type" evidence="6">
    <location>
        <begin position="145"/>
        <end position="175"/>
    </location>
</feature>
<dbReference type="CDD" id="cd00207">
    <property type="entry name" value="fer2"/>
    <property type="match status" value="1"/>
</dbReference>
<dbReference type="Pfam" id="PF02256">
    <property type="entry name" value="Fe_hyd_SSU"/>
    <property type="match status" value="1"/>
</dbReference>
<dbReference type="Gene3D" id="3.40.950.10">
    <property type="entry name" value="Fe-only Hydrogenase (Larger Subunit), Chain L, domain 3"/>
    <property type="match status" value="1"/>
</dbReference>
<keyword evidence="4" id="KW-0411">Iron-sulfur</keyword>
<keyword evidence="2" id="KW-0479">Metal-binding</keyword>
<feature type="domain" description="4Fe-4S ferredoxin-type" evidence="6">
    <location>
        <begin position="188"/>
        <end position="217"/>
    </location>
</feature>
<dbReference type="InterPro" id="IPR019574">
    <property type="entry name" value="NADH_UbQ_OxRdtase_Gsu_4Fe4S-bd"/>
</dbReference>
<keyword evidence="3" id="KW-0408">Iron</keyword>
<dbReference type="SMART" id="SM00929">
    <property type="entry name" value="NADH-G_4Fe-4S_3"/>
    <property type="match status" value="1"/>
</dbReference>
<feature type="domain" description="2Fe-2S ferredoxin-type" evidence="5">
    <location>
        <begin position="5"/>
        <end position="83"/>
    </location>
</feature>
<dbReference type="InterPro" id="IPR001041">
    <property type="entry name" value="2Fe-2S_ferredoxin-type"/>
</dbReference>
<dbReference type="InterPro" id="IPR009016">
    <property type="entry name" value="Fe_hydrogenase"/>
</dbReference>
<dbReference type="InterPro" id="IPR017896">
    <property type="entry name" value="4Fe4S_Fe-S-bd"/>
</dbReference>
<evidence type="ECO:0000256" key="1">
    <source>
        <dbReference type="ARBA" id="ARBA00022485"/>
    </source>
</evidence>
<dbReference type="Gene3D" id="4.10.260.20">
    <property type="entry name" value="Iron hydrogenase, small subunit"/>
    <property type="match status" value="1"/>
</dbReference>
<dbReference type="Pfam" id="PF12838">
    <property type="entry name" value="Fer4_7"/>
    <property type="match status" value="1"/>
</dbReference>
<dbReference type="InterPro" id="IPR003149">
    <property type="entry name" value="Fe_hydrogenase_ssu"/>
</dbReference>
<dbReference type="PANTHER" id="PTHR11615">
    <property type="entry name" value="NITRATE, FORMATE, IRON DEHYDROGENASE"/>
    <property type="match status" value="1"/>
</dbReference>
<dbReference type="Pfam" id="PF13510">
    <property type="entry name" value="Fer2_4"/>
    <property type="match status" value="1"/>
</dbReference>
<dbReference type="SUPFAM" id="SSF54292">
    <property type="entry name" value="2Fe-2S ferredoxin-like"/>
    <property type="match status" value="1"/>
</dbReference>
<dbReference type="Pfam" id="PF10588">
    <property type="entry name" value="NADH-G_4Fe-4S_3"/>
    <property type="match status" value="1"/>
</dbReference>
<feature type="domain" description="4Fe-4S His(Cys)3-ligated-type" evidence="7">
    <location>
        <begin position="83"/>
        <end position="122"/>
    </location>
</feature>
<keyword evidence="1" id="KW-0004">4Fe-4S</keyword>
<gene>
    <name evidence="8" type="ORF">VLY81_13540</name>
</gene>
<evidence type="ECO:0000313" key="8">
    <source>
        <dbReference type="EMBL" id="WRP14426.1"/>
    </source>
</evidence>
<evidence type="ECO:0000259" key="7">
    <source>
        <dbReference type="PROSITE" id="PS51839"/>
    </source>
</evidence>
<dbReference type="Pfam" id="PF02906">
    <property type="entry name" value="Fe_hyd_lg_C"/>
    <property type="match status" value="1"/>
</dbReference>
<evidence type="ECO:0000256" key="3">
    <source>
        <dbReference type="ARBA" id="ARBA00023004"/>
    </source>
</evidence>
<dbReference type="InterPro" id="IPR013352">
    <property type="entry name" value="Fe_hydrogenase_subset"/>
</dbReference>
<dbReference type="RefSeq" id="WP_324668747.1">
    <property type="nucleotide sequence ID" value="NZ_CP141614.1"/>
</dbReference>
<dbReference type="EMBL" id="CP141614">
    <property type="protein sequence ID" value="WRP14426.1"/>
    <property type="molecule type" value="Genomic_DNA"/>
</dbReference>
<dbReference type="PROSITE" id="PS51379">
    <property type="entry name" value="4FE4S_FER_2"/>
    <property type="match status" value="2"/>
</dbReference>
<dbReference type="Gene3D" id="3.40.50.1780">
    <property type="match status" value="1"/>
</dbReference>
<protein>
    <submittedName>
        <fullName evidence="8">[FeFe] hydrogenase, group A</fullName>
    </submittedName>
</protein>